<protein>
    <submittedName>
        <fullName evidence="2">Uncharacterized protein</fullName>
    </submittedName>
</protein>
<dbReference type="Proteomes" id="UP000499080">
    <property type="component" value="Unassembled WGS sequence"/>
</dbReference>
<sequence>MGRTGALGLLVCSHLGHKIASLEKKNDQGAVAAREFSESYGRREPSRTPGENTDMRPHSLGQIPTRCRGEIHEELIPRLTYVPVVTIPFREDERLADELPDLLG</sequence>
<evidence type="ECO:0000256" key="1">
    <source>
        <dbReference type="SAM" id="MobiDB-lite"/>
    </source>
</evidence>
<keyword evidence="3" id="KW-1185">Reference proteome</keyword>
<name>A0A4Y2PBJ5_ARAVE</name>
<comment type="caution">
    <text evidence="2">The sequence shown here is derived from an EMBL/GenBank/DDBJ whole genome shotgun (WGS) entry which is preliminary data.</text>
</comment>
<reference evidence="2 3" key="1">
    <citation type="journal article" date="2019" name="Sci. Rep.">
        <title>Orb-weaving spider Araneus ventricosus genome elucidates the spidroin gene catalogue.</title>
        <authorList>
            <person name="Kono N."/>
            <person name="Nakamura H."/>
            <person name="Ohtoshi R."/>
            <person name="Moran D.A.P."/>
            <person name="Shinohara A."/>
            <person name="Yoshida Y."/>
            <person name="Fujiwara M."/>
            <person name="Mori M."/>
            <person name="Tomita M."/>
            <person name="Arakawa K."/>
        </authorList>
    </citation>
    <scope>NUCLEOTIDE SEQUENCE [LARGE SCALE GENOMIC DNA]</scope>
</reference>
<feature type="compositionally biased region" description="Basic and acidic residues" evidence="1">
    <location>
        <begin position="35"/>
        <end position="46"/>
    </location>
</feature>
<proteinExistence type="predicted"/>
<feature type="region of interest" description="Disordered" evidence="1">
    <location>
        <begin position="26"/>
        <end position="63"/>
    </location>
</feature>
<dbReference type="AlphaFoldDB" id="A0A4Y2PBJ5"/>
<evidence type="ECO:0000313" key="2">
    <source>
        <dbReference type="EMBL" id="GBN48409.1"/>
    </source>
</evidence>
<organism evidence="2 3">
    <name type="scientific">Araneus ventricosus</name>
    <name type="common">Orbweaver spider</name>
    <name type="synonym">Epeira ventricosa</name>
    <dbReference type="NCBI Taxonomy" id="182803"/>
    <lineage>
        <taxon>Eukaryota</taxon>
        <taxon>Metazoa</taxon>
        <taxon>Ecdysozoa</taxon>
        <taxon>Arthropoda</taxon>
        <taxon>Chelicerata</taxon>
        <taxon>Arachnida</taxon>
        <taxon>Araneae</taxon>
        <taxon>Araneomorphae</taxon>
        <taxon>Entelegynae</taxon>
        <taxon>Araneoidea</taxon>
        <taxon>Araneidae</taxon>
        <taxon>Araneus</taxon>
    </lineage>
</organism>
<gene>
    <name evidence="2" type="ORF">AVEN_59768_1</name>
</gene>
<dbReference type="EMBL" id="BGPR01010865">
    <property type="protein sequence ID" value="GBN48409.1"/>
    <property type="molecule type" value="Genomic_DNA"/>
</dbReference>
<evidence type="ECO:0000313" key="3">
    <source>
        <dbReference type="Proteomes" id="UP000499080"/>
    </source>
</evidence>
<accession>A0A4Y2PBJ5</accession>